<dbReference type="InterPro" id="IPR012337">
    <property type="entry name" value="RNaseH-like_sf"/>
</dbReference>
<name>A0A645B7W3_9ZZZZ</name>
<dbReference type="PROSITE" id="PS50994">
    <property type="entry name" value="INTEGRASE"/>
    <property type="match status" value="1"/>
</dbReference>
<dbReference type="InterPro" id="IPR054353">
    <property type="entry name" value="IstA-like_C"/>
</dbReference>
<dbReference type="EMBL" id="VSSQ01018404">
    <property type="protein sequence ID" value="MPM61550.1"/>
    <property type="molecule type" value="Genomic_DNA"/>
</dbReference>
<gene>
    <name evidence="3" type="ORF">SDC9_108410</name>
</gene>
<dbReference type="InterPro" id="IPR001584">
    <property type="entry name" value="Integrase_cat-core"/>
</dbReference>
<sequence length="347" mass="40511">MYCFSLILSYSRYKAIAFSLSIDGQAIYEAIENLFNNLEGTTVELLIDNPKALVDKHEKEKEPQYNRNALLLAAHLGTELNACMPYRARTKGKVERPFNYIEEHFIKGNSFENMNHLNQSAKAFIDKWNNKIHTTTKRIPSQMYLEEKQSLLPLPKNLYSFKYNEPRKVSFDCLISVKGKKYSVPAKYADKNVKFRISYGYLLCVYYDGEIIATHDLTKSSCDINRIEEHYNSVSYNMNKSIPQVKRLMTSKFLNGKRYLDESAKVLQQPSYHARKILALTDLYSEDKIDKILSYCLDKNIYHIDDIKATIKDKYFDIIFTDENIDIPKENLVRSLDYYDEGGLYEK</sequence>
<dbReference type="InterPro" id="IPR036397">
    <property type="entry name" value="RNaseH_sf"/>
</dbReference>
<proteinExistence type="inferred from homology"/>
<dbReference type="PANTHER" id="PTHR35004">
    <property type="entry name" value="TRANSPOSASE RV3428C-RELATED"/>
    <property type="match status" value="1"/>
</dbReference>
<organism evidence="3">
    <name type="scientific">bioreactor metagenome</name>
    <dbReference type="NCBI Taxonomy" id="1076179"/>
    <lineage>
        <taxon>unclassified sequences</taxon>
        <taxon>metagenomes</taxon>
        <taxon>ecological metagenomes</taxon>
    </lineage>
</organism>
<dbReference type="GO" id="GO:0003676">
    <property type="term" value="F:nucleic acid binding"/>
    <property type="evidence" value="ECO:0007669"/>
    <property type="project" value="InterPro"/>
</dbReference>
<accession>A0A645B7W3</accession>
<evidence type="ECO:0000256" key="1">
    <source>
        <dbReference type="ARBA" id="ARBA00009277"/>
    </source>
</evidence>
<dbReference type="Pfam" id="PF22483">
    <property type="entry name" value="Mu-transpos_C_2"/>
    <property type="match status" value="1"/>
</dbReference>
<comment type="caution">
    <text evidence="3">The sequence shown here is derived from an EMBL/GenBank/DDBJ whole genome shotgun (WGS) entry which is preliminary data.</text>
</comment>
<dbReference type="GO" id="GO:0015074">
    <property type="term" value="P:DNA integration"/>
    <property type="evidence" value="ECO:0007669"/>
    <property type="project" value="InterPro"/>
</dbReference>
<dbReference type="SUPFAM" id="SSF53098">
    <property type="entry name" value="Ribonuclease H-like"/>
    <property type="match status" value="1"/>
</dbReference>
<feature type="domain" description="Integrase catalytic" evidence="2">
    <location>
        <begin position="1"/>
        <end position="148"/>
    </location>
</feature>
<comment type="similarity">
    <text evidence="1">Belongs to the transposase IS21/IS408/IS1162 family.</text>
</comment>
<reference evidence="3" key="1">
    <citation type="submission" date="2019-08" db="EMBL/GenBank/DDBJ databases">
        <authorList>
            <person name="Kucharzyk K."/>
            <person name="Murdoch R.W."/>
            <person name="Higgins S."/>
            <person name="Loffler F."/>
        </authorList>
    </citation>
    <scope>NUCLEOTIDE SEQUENCE</scope>
</reference>
<evidence type="ECO:0000259" key="2">
    <source>
        <dbReference type="PROSITE" id="PS50994"/>
    </source>
</evidence>
<dbReference type="Gene3D" id="3.30.420.10">
    <property type="entry name" value="Ribonuclease H-like superfamily/Ribonuclease H"/>
    <property type="match status" value="1"/>
</dbReference>
<evidence type="ECO:0000313" key="3">
    <source>
        <dbReference type="EMBL" id="MPM61550.1"/>
    </source>
</evidence>
<protein>
    <recommendedName>
        <fullName evidence="2">Integrase catalytic domain-containing protein</fullName>
    </recommendedName>
</protein>
<dbReference type="AlphaFoldDB" id="A0A645B7W3"/>